<dbReference type="InterPro" id="IPR050563">
    <property type="entry name" value="4-hydroxybenzoyl-CoA_TE"/>
</dbReference>
<dbReference type="CDD" id="cd00586">
    <property type="entry name" value="4HBT"/>
    <property type="match status" value="1"/>
</dbReference>
<dbReference type="SUPFAM" id="SSF54637">
    <property type="entry name" value="Thioesterase/thiol ester dehydrase-isomerase"/>
    <property type="match status" value="1"/>
</dbReference>
<dbReference type="PANTHER" id="PTHR31793:SF27">
    <property type="entry name" value="NOVEL THIOESTERASE SUPERFAMILY DOMAIN AND SAPOSIN A-TYPE DOMAIN CONTAINING PROTEIN (0610012H03RIK)"/>
    <property type="match status" value="1"/>
</dbReference>
<dbReference type="InterPro" id="IPR029069">
    <property type="entry name" value="HotDog_dom_sf"/>
</dbReference>
<evidence type="ECO:0000256" key="2">
    <source>
        <dbReference type="ARBA" id="ARBA00022801"/>
    </source>
</evidence>
<accession>A0A7J7NFQ8</accession>
<dbReference type="OrthoDB" id="588330at2759"/>
<comment type="similarity">
    <text evidence="1">Belongs to the 4-hydroxybenzoyl-CoA thioesterase family.</text>
</comment>
<dbReference type="GO" id="GO:0009507">
    <property type="term" value="C:chloroplast"/>
    <property type="evidence" value="ECO:0007669"/>
    <property type="project" value="TreeGrafter"/>
</dbReference>
<dbReference type="Gene3D" id="3.10.129.10">
    <property type="entry name" value="Hotdog Thioesterase"/>
    <property type="match status" value="1"/>
</dbReference>
<proteinExistence type="inferred from homology"/>
<dbReference type="EMBL" id="JACGCM010000816">
    <property type="protein sequence ID" value="KAF6165708.1"/>
    <property type="molecule type" value="Genomic_DNA"/>
</dbReference>
<dbReference type="AlphaFoldDB" id="A0A7J7NFQ8"/>
<reference evidence="3 4" key="1">
    <citation type="journal article" date="2020" name="IScience">
        <title>Genome Sequencing of the Endangered Kingdonia uniflora (Circaeasteraceae, Ranunculales) Reveals Potential Mechanisms of Evolutionary Specialization.</title>
        <authorList>
            <person name="Sun Y."/>
            <person name="Deng T."/>
            <person name="Zhang A."/>
            <person name="Moore M.J."/>
            <person name="Landis J.B."/>
            <person name="Lin N."/>
            <person name="Zhang H."/>
            <person name="Zhang X."/>
            <person name="Huang J."/>
            <person name="Zhang X."/>
            <person name="Sun H."/>
            <person name="Wang H."/>
        </authorList>
    </citation>
    <scope>NUCLEOTIDE SEQUENCE [LARGE SCALE GENOMIC DNA]</scope>
    <source>
        <strain evidence="3">TB1705</strain>
        <tissue evidence="3">Leaf</tissue>
    </source>
</reference>
<dbReference type="GO" id="GO:0016297">
    <property type="term" value="F:fatty acyl-[ACP] hydrolase activity"/>
    <property type="evidence" value="ECO:0007669"/>
    <property type="project" value="TreeGrafter"/>
</dbReference>
<name>A0A7J7NFQ8_9MAGN</name>
<protein>
    <recommendedName>
        <fullName evidence="5">Thioesterase domain-containing protein</fullName>
    </recommendedName>
</protein>
<dbReference type="Pfam" id="PF13279">
    <property type="entry name" value="4HBT_2"/>
    <property type="match status" value="1"/>
</dbReference>
<keyword evidence="4" id="KW-1185">Reference proteome</keyword>
<dbReference type="Proteomes" id="UP000541444">
    <property type="component" value="Unassembled WGS sequence"/>
</dbReference>
<dbReference type="PANTHER" id="PTHR31793">
    <property type="entry name" value="4-HYDROXYBENZOYL-COA THIOESTERASE FAMILY MEMBER"/>
    <property type="match status" value="1"/>
</dbReference>
<sequence>MSSTAYIPSQNALKPHRDFRLLTTKEKLGWLKRMKALNISPGQCIPISTTQHTKRRRPVCRVAVSNRVDCCLSSRMEAFGVQNANGNGSNRFYDHLLQVQDCELDQYGVVHNAVYATYCHRARDELCKRIGLCTDNIARTGDSLALSELSLKFIAPLRSDDWFVVKVGVSGSSAARIFFEHFIFKLPNQELILEAKATGVWLNHRYRPVRIASDVRSKFLEFLVRK</sequence>
<evidence type="ECO:0000313" key="4">
    <source>
        <dbReference type="Proteomes" id="UP000541444"/>
    </source>
</evidence>
<organism evidence="3 4">
    <name type="scientific">Kingdonia uniflora</name>
    <dbReference type="NCBI Taxonomy" id="39325"/>
    <lineage>
        <taxon>Eukaryota</taxon>
        <taxon>Viridiplantae</taxon>
        <taxon>Streptophyta</taxon>
        <taxon>Embryophyta</taxon>
        <taxon>Tracheophyta</taxon>
        <taxon>Spermatophyta</taxon>
        <taxon>Magnoliopsida</taxon>
        <taxon>Ranunculales</taxon>
        <taxon>Circaeasteraceae</taxon>
        <taxon>Kingdonia</taxon>
    </lineage>
</organism>
<keyword evidence="2" id="KW-0378">Hydrolase</keyword>
<evidence type="ECO:0008006" key="5">
    <source>
        <dbReference type="Google" id="ProtNLM"/>
    </source>
</evidence>
<gene>
    <name evidence="3" type="ORF">GIB67_012605</name>
</gene>
<comment type="caution">
    <text evidence="3">The sequence shown here is derived from an EMBL/GenBank/DDBJ whole genome shotgun (WGS) entry which is preliminary data.</text>
</comment>
<evidence type="ECO:0000256" key="1">
    <source>
        <dbReference type="ARBA" id="ARBA00005953"/>
    </source>
</evidence>
<evidence type="ECO:0000313" key="3">
    <source>
        <dbReference type="EMBL" id="KAF6165708.1"/>
    </source>
</evidence>